<dbReference type="FunFam" id="1.50.40.10:FF:000009">
    <property type="entry name" value="Mitochondrial 2-oxoglutarate/malate carrier protein"/>
    <property type="match status" value="1"/>
</dbReference>
<evidence type="ECO:0000256" key="5">
    <source>
        <dbReference type="ARBA" id="ARBA00022737"/>
    </source>
</evidence>
<feature type="coiled-coil region" evidence="12">
    <location>
        <begin position="414"/>
        <end position="460"/>
    </location>
</feature>
<comment type="subcellular location">
    <subcellularLocation>
        <location evidence="1">Mitochondrion inner membrane</location>
        <topology evidence="1">Multi-pass membrane protein</topology>
    </subcellularLocation>
</comment>
<keyword evidence="9" id="KW-0496">Mitochondrion</keyword>
<evidence type="ECO:0000256" key="7">
    <source>
        <dbReference type="ARBA" id="ARBA00022989"/>
    </source>
</evidence>
<dbReference type="AlphaFoldDB" id="A0A151WY29"/>
<keyword evidence="3" id="KW-0813">Transport</keyword>
<evidence type="ECO:0000313" key="14">
    <source>
        <dbReference type="EMBL" id="KYQ52802.1"/>
    </source>
</evidence>
<feature type="repeat" description="Solcar" evidence="11">
    <location>
        <begin position="595"/>
        <end position="686"/>
    </location>
</feature>
<feature type="coiled-coil region" evidence="12">
    <location>
        <begin position="177"/>
        <end position="370"/>
    </location>
</feature>
<evidence type="ECO:0000256" key="1">
    <source>
        <dbReference type="ARBA" id="ARBA00004448"/>
    </source>
</evidence>
<dbReference type="InterPro" id="IPR018108">
    <property type="entry name" value="MCP_transmembrane"/>
</dbReference>
<gene>
    <name evidence="14" type="ORF">ALC60_08091</name>
</gene>
<feature type="coiled-coil region" evidence="12">
    <location>
        <begin position="85"/>
        <end position="112"/>
    </location>
</feature>
<evidence type="ECO:0000256" key="9">
    <source>
        <dbReference type="ARBA" id="ARBA00023128"/>
    </source>
</evidence>
<feature type="repeat" description="Solcar" evidence="11">
    <location>
        <begin position="502"/>
        <end position="586"/>
    </location>
</feature>
<sequence>MVQKRIYQPEMRTTYLLKPGQTLKNTKVSERARALVVTKDTFQRFVDYTTEEDRIAAQQEKKAAKIAALKKATYEKSKTWDSTIENIKVRQREELLSKKQKAEEERKAFVKEMTEKKVAERAEVVQQAKRLLQQKRPLCRQINRALLVSECLRELDAQVALQKTIRAMDKEQDEKYVNSIKTDVAKYEERKKQEVKERAKKTKDYRTALKKQIEENERDNKLKITEKLEAEKQDQTNMIQDMKLMKEKEMQDILNKKKRLQQFFKEAIEDKKRLELELQHNEELEDQALEVCREAKDRIQKIQKSLALKKKEEKARQMQIIEDQYVSTEEIRDAKEREILKKAVEEKEAAEAEKRKAQQEREEKMRALMEEYRLHDAAIKTKQRQEEKELRAWEMMQRFKRDEYDKQIDLEERKQQWQQKLEYSNKLRKDIEEKQMDKEREKEVLEVEATKAAIEKANQRILLYGDEVLEESKGVRPLYPIVKAIENIKKEMGLAPKRSGRRENTEPGAAAIAQNLMAGTCVVHPMDVIKNRMQMHKGKTSILNVISTIYSKEGITTFYSGLTAGLVRQATYTTVRLGIYNQMQDFWRQRYIGHPNFAVLAFMAGTAGAVGAFVGTPADVALVRMTTDGRLPVEQRRNYKNVLDAFVRIAREEGIFTLWRGSVATIGRAVVVNVSQLATYSQVKHLIASRLNVKEGIGLHFGASMVSGFITAFNSMPFDITKTRIQNMKSIEKPPGMISVMMSIAKNEGMGALWKGFWPTYCRIGPHTVLTLVINEQLMRLYRIYINK</sequence>
<evidence type="ECO:0000256" key="2">
    <source>
        <dbReference type="ARBA" id="ARBA00006375"/>
    </source>
</evidence>
<feature type="domain" description="Trichohyalin-plectin-homology" evidence="13">
    <location>
        <begin position="139"/>
        <end position="460"/>
    </location>
</feature>
<dbReference type="Pfam" id="PF00153">
    <property type="entry name" value="Mito_carr"/>
    <property type="match status" value="3"/>
</dbReference>
<name>A0A151WY29_9HYME</name>
<dbReference type="EMBL" id="KQ982652">
    <property type="protein sequence ID" value="KYQ52802.1"/>
    <property type="molecule type" value="Genomic_DNA"/>
</dbReference>
<evidence type="ECO:0000256" key="8">
    <source>
        <dbReference type="ARBA" id="ARBA00023054"/>
    </source>
</evidence>
<dbReference type="PANTHER" id="PTHR45618">
    <property type="entry name" value="MITOCHONDRIAL DICARBOXYLATE CARRIER-RELATED"/>
    <property type="match status" value="1"/>
</dbReference>
<evidence type="ECO:0000256" key="6">
    <source>
        <dbReference type="ARBA" id="ARBA00022792"/>
    </source>
</evidence>
<evidence type="ECO:0000256" key="10">
    <source>
        <dbReference type="ARBA" id="ARBA00023136"/>
    </source>
</evidence>
<dbReference type="InterPro" id="IPR050391">
    <property type="entry name" value="Mito_Metabolite_Transporter"/>
</dbReference>
<dbReference type="PROSITE" id="PS50920">
    <property type="entry name" value="SOLCAR"/>
    <property type="match status" value="3"/>
</dbReference>
<dbReference type="Pfam" id="PF13868">
    <property type="entry name" value="TPH"/>
    <property type="match status" value="1"/>
</dbReference>
<dbReference type="GO" id="GO:0005743">
    <property type="term" value="C:mitochondrial inner membrane"/>
    <property type="evidence" value="ECO:0007669"/>
    <property type="project" value="UniProtKB-SubCell"/>
</dbReference>
<evidence type="ECO:0000256" key="4">
    <source>
        <dbReference type="ARBA" id="ARBA00022692"/>
    </source>
</evidence>
<keyword evidence="15" id="KW-1185">Reference proteome</keyword>
<organism evidence="14 15">
    <name type="scientific">Mycetomoellerius zeteki</name>
    <dbReference type="NCBI Taxonomy" id="64791"/>
    <lineage>
        <taxon>Eukaryota</taxon>
        <taxon>Metazoa</taxon>
        <taxon>Ecdysozoa</taxon>
        <taxon>Arthropoda</taxon>
        <taxon>Hexapoda</taxon>
        <taxon>Insecta</taxon>
        <taxon>Pterygota</taxon>
        <taxon>Neoptera</taxon>
        <taxon>Endopterygota</taxon>
        <taxon>Hymenoptera</taxon>
        <taxon>Apocrita</taxon>
        <taxon>Aculeata</taxon>
        <taxon>Formicoidea</taxon>
        <taxon>Formicidae</taxon>
        <taxon>Myrmicinae</taxon>
        <taxon>Mycetomoellerius</taxon>
    </lineage>
</organism>
<protein>
    <submittedName>
        <fullName evidence="14">Mitochondrial 2-oxoglutarate/malate carrier protein</fullName>
    </submittedName>
</protein>
<keyword evidence="8 12" id="KW-0175">Coiled coil</keyword>
<reference evidence="14 15" key="1">
    <citation type="submission" date="2015-09" db="EMBL/GenBank/DDBJ databases">
        <title>Trachymyrmex zeteki WGS genome.</title>
        <authorList>
            <person name="Nygaard S."/>
            <person name="Hu H."/>
            <person name="Boomsma J."/>
            <person name="Zhang G."/>
        </authorList>
    </citation>
    <scope>NUCLEOTIDE SEQUENCE [LARGE SCALE GENOMIC DNA]</scope>
    <source>
        <strain evidence="14">Tzet28-1</strain>
        <tissue evidence="14">Whole body</tissue>
    </source>
</reference>
<dbReference type="InterPro" id="IPR043597">
    <property type="entry name" value="TPH_dom"/>
</dbReference>
<proteinExistence type="inferred from homology"/>
<keyword evidence="6" id="KW-0999">Mitochondrion inner membrane</keyword>
<accession>A0A151WY29</accession>
<keyword evidence="5" id="KW-0677">Repeat</keyword>
<comment type="similarity">
    <text evidence="2">Belongs to the mitochondrial carrier (TC 2.A.29) family.</text>
</comment>
<evidence type="ECO:0000259" key="13">
    <source>
        <dbReference type="Pfam" id="PF13868"/>
    </source>
</evidence>
<evidence type="ECO:0000256" key="3">
    <source>
        <dbReference type="ARBA" id="ARBA00022448"/>
    </source>
</evidence>
<keyword evidence="7" id="KW-1133">Transmembrane helix</keyword>
<dbReference type="Proteomes" id="UP000075809">
    <property type="component" value="Unassembled WGS sequence"/>
</dbReference>
<evidence type="ECO:0000256" key="12">
    <source>
        <dbReference type="SAM" id="Coils"/>
    </source>
</evidence>
<keyword evidence="10 11" id="KW-0472">Membrane</keyword>
<dbReference type="SUPFAM" id="SSF103506">
    <property type="entry name" value="Mitochondrial carrier"/>
    <property type="match status" value="1"/>
</dbReference>
<evidence type="ECO:0000256" key="11">
    <source>
        <dbReference type="PROSITE-ProRule" id="PRU00282"/>
    </source>
</evidence>
<evidence type="ECO:0000313" key="15">
    <source>
        <dbReference type="Proteomes" id="UP000075809"/>
    </source>
</evidence>
<dbReference type="Gene3D" id="1.50.40.10">
    <property type="entry name" value="Mitochondrial carrier domain"/>
    <property type="match status" value="1"/>
</dbReference>
<feature type="repeat" description="Solcar" evidence="11">
    <location>
        <begin position="695"/>
        <end position="781"/>
    </location>
</feature>
<keyword evidence="4 11" id="KW-0812">Transmembrane</keyword>
<dbReference type="InterPro" id="IPR023395">
    <property type="entry name" value="MCP_dom_sf"/>
</dbReference>
<dbReference type="STRING" id="64791.A0A151WY29"/>